<organism evidence="1 2">
    <name type="scientific">Azotobacter chroococcum NCIMB 8003</name>
    <dbReference type="NCBI Taxonomy" id="1328314"/>
    <lineage>
        <taxon>Bacteria</taxon>
        <taxon>Pseudomonadati</taxon>
        <taxon>Pseudomonadota</taxon>
        <taxon>Gammaproteobacteria</taxon>
        <taxon>Pseudomonadales</taxon>
        <taxon>Pseudomonadaceae</taxon>
        <taxon>Azotobacter</taxon>
    </lineage>
</organism>
<dbReference type="RefSeq" id="WP_039804250.1">
    <property type="nucleotide sequence ID" value="NZ_CP010415.1"/>
</dbReference>
<dbReference type="HOGENOM" id="CLU_2505637_0_0_6"/>
<protein>
    <submittedName>
        <fullName evidence="1">Uncharacterized protein</fullName>
    </submittedName>
</protein>
<evidence type="ECO:0000313" key="1">
    <source>
        <dbReference type="EMBL" id="AJE21598.1"/>
    </source>
</evidence>
<proteinExistence type="predicted"/>
<dbReference type="Proteomes" id="UP000068210">
    <property type="component" value="Chromosome"/>
</dbReference>
<dbReference type="EMBL" id="CP010415">
    <property type="protein sequence ID" value="AJE21598.1"/>
    <property type="molecule type" value="Genomic_DNA"/>
</dbReference>
<reference evidence="1 2" key="1">
    <citation type="journal article" date="2015" name="PLoS ONE">
        <title>Azotobacter Genomes: The Genome of Azotobacter chroococcum NCIMB 8003 (ATCC 4412).</title>
        <authorList>
            <person name="Robson R.L."/>
            <person name="Jones R."/>
            <person name="Robson R.M."/>
            <person name="Schwartz A."/>
            <person name="Richardson T.H."/>
        </authorList>
    </citation>
    <scope>NUCLEOTIDE SEQUENCE [LARGE SCALE GENOMIC DNA]</scope>
    <source>
        <strain evidence="1 2">NCIMB 8003</strain>
    </source>
</reference>
<evidence type="ECO:0000313" key="2">
    <source>
        <dbReference type="Proteomes" id="UP000068210"/>
    </source>
</evidence>
<sequence>MTLKELAARSASFNTRLHSLQGISILDWERMRIPEEDRPALLRQMHRDSVVWLYGYIAALADRKLVDKGDAERMHCELLYLHEKHSSIVNY</sequence>
<keyword evidence="2" id="KW-1185">Reference proteome</keyword>
<gene>
    <name evidence="1" type="ORF">Achr_21490</name>
</gene>
<name>A0A0C4WI65_9GAMM</name>
<dbReference type="AlphaFoldDB" id="A0A0C4WI65"/>
<dbReference type="KEGG" id="acx:Achr_21490"/>
<accession>A0A0C4WI65</accession>